<dbReference type="Proteomes" id="UP001319080">
    <property type="component" value="Unassembled WGS sequence"/>
</dbReference>
<sequence length="752" mass="78855">TAGVRLMSRFSYTITAPSGSCGSWICPPYGDAPKSVVLGHIAQLKPYFQNNSDVILAVQSGFIGVWGEQYYTDYFGDASVQGKLTDQNWQDRLDVITALLDAVPANRTVQVRYPQIKQKFIYGINAPVTSAAITAGQAYNGTNISRIGFHNDCFLSATDDQGTYWDYGTSATSASDQTTILKAYAANDSKYGAVGGETCSDAFSPQNDCSGQAVADLDLLNYSYLNSDYNNEVNSDWQDGGCMAEIKRRFGYRFVMLNGTYSTSATVGGTISFALNAKNVGFAAPFNARTLKLVLRNTSTSTVYKVDITGTNADTRFWLSGQNVALNKTLTLPSNVPAGTYELLLHLSDMSNNGAVATRPEYSVQFANTGTWESATGFNKLNATLTVSATASVPAAPTNLTASAASASQINLSWTASAGATSYSVHRATVNGGPYTQVTSGLTATTYSNTGLSASTTYYYIVKATNAVGTSPNSNQASATTTTSGGGATTIVVDGNAGEWSSVPTIATNGTGGLTSLKAANSANNVYILAQGTSIGANYQLFIDTDNNTSGTNEYTGSSWSSTGFNFMVENGTLYQYTGTGTGWTWSSLGAVTAVKNTTVLEASVPRASLGTLAATIRVAVGSINASWTTVGYVPASGSAGAPYIVGGAPAARTGAPERAIADAQDEQSTSLVVYPNPAKSTLHVQYKLAGKGTVSLELINVLGQKVRTVDLGVQDAGAHEATVDVHALQGYYVVKLRTPAGMETQRVKVNN</sequence>
<dbReference type="InterPro" id="IPR032267">
    <property type="entry name" value="DUF4832"/>
</dbReference>
<feature type="non-terminal residue" evidence="2">
    <location>
        <position position="1"/>
    </location>
</feature>
<proteinExistence type="predicted"/>
<dbReference type="Pfam" id="PF16116">
    <property type="entry name" value="DUF4832"/>
    <property type="match status" value="1"/>
</dbReference>
<evidence type="ECO:0000313" key="2">
    <source>
        <dbReference type="EMBL" id="MBT1709719.1"/>
    </source>
</evidence>
<dbReference type="AlphaFoldDB" id="A0AAP2E0F3"/>
<dbReference type="InterPro" id="IPR013783">
    <property type="entry name" value="Ig-like_fold"/>
</dbReference>
<reference evidence="2 3" key="1">
    <citation type="submission" date="2021-05" db="EMBL/GenBank/DDBJ databases">
        <title>A Polyphasic approach of four new species of the genus Ohtaekwangia: Ohtaekwangia histidinii sp. nov., Ohtaekwangia cretensis sp. nov., Ohtaekwangia indiensis sp. nov., Ohtaekwangia reichenbachii sp. nov. from diverse environment.</title>
        <authorList>
            <person name="Octaviana S."/>
        </authorList>
    </citation>
    <scope>NUCLEOTIDE SEQUENCE [LARGE SCALE GENOMIC DNA]</scope>
    <source>
        <strain evidence="2 3">PWU5</strain>
    </source>
</reference>
<dbReference type="Gene3D" id="2.60.40.10">
    <property type="entry name" value="Immunoglobulins"/>
    <property type="match status" value="1"/>
</dbReference>
<comment type="caution">
    <text evidence="2">The sequence shown here is derived from an EMBL/GenBank/DDBJ whole genome shotgun (WGS) entry which is preliminary data.</text>
</comment>
<dbReference type="InterPro" id="IPR003961">
    <property type="entry name" value="FN3_dom"/>
</dbReference>
<evidence type="ECO:0000259" key="1">
    <source>
        <dbReference type="PROSITE" id="PS50853"/>
    </source>
</evidence>
<organism evidence="2 3">
    <name type="scientific">Dawidia cretensis</name>
    <dbReference type="NCBI Taxonomy" id="2782350"/>
    <lineage>
        <taxon>Bacteria</taxon>
        <taxon>Pseudomonadati</taxon>
        <taxon>Bacteroidota</taxon>
        <taxon>Cytophagia</taxon>
        <taxon>Cytophagales</taxon>
        <taxon>Chryseotaleaceae</taxon>
        <taxon>Dawidia</taxon>
    </lineage>
</organism>
<dbReference type="Pfam" id="PF18962">
    <property type="entry name" value="Por_Secre_tail"/>
    <property type="match status" value="1"/>
</dbReference>
<dbReference type="EMBL" id="JAHESE010000015">
    <property type="protein sequence ID" value="MBT1709719.1"/>
    <property type="molecule type" value="Genomic_DNA"/>
</dbReference>
<dbReference type="InterPro" id="IPR026444">
    <property type="entry name" value="Secre_tail"/>
</dbReference>
<accession>A0AAP2E0F3</accession>
<dbReference type="PROSITE" id="PS50853">
    <property type="entry name" value="FN3"/>
    <property type="match status" value="1"/>
</dbReference>
<keyword evidence="3" id="KW-1185">Reference proteome</keyword>
<dbReference type="Pfam" id="PF16173">
    <property type="entry name" value="DUF4874"/>
    <property type="match status" value="1"/>
</dbReference>
<evidence type="ECO:0000313" key="3">
    <source>
        <dbReference type="Proteomes" id="UP001319080"/>
    </source>
</evidence>
<protein>
    <submittedName>
        <fullName evidence="2">DUF4832 domain-containing protein</fullName>
    </submittedName>
</protein>
<dbReference type="NCBIfam" id="TIGR04183">
    <property type="entry name" value="Por_Secre_tail"/>
    <property type="match status" value="1"/>
</dbReference>
<dbReference type="SUPFAM" id="SSF49344">
    <property type="entry name" value="CBD9-like"/>
    <property type="match status" value="1"/>
</dbReference>
<dbReference type="RefSeq" id="WP_254085298.1">
    <property type="nucleotide sequence ID" value="NZ_JAHESE010000015.1"/>
</dbReference>
<dbReference type="InterPro" id="IPR036116">
    <property type="entry name" value="FN3_sf"/>
</dbReference>
<gene>
    <name evidence="2" type="ORF">KK062_15860</name>
</gene>
<dbReference type="SMART" id="SM00060">
    <property type="entry name" value="FN3"/>
    <property type="match status" value="1"/>
</dbReference>
<dbReference type="Pfam" id="PF00041">
    <property type="entry name" value="fn3"/>
    <property type="match status" value="1"/>
</dbReference>
<feature type="domain" description="Fibronectin type-III" evidence="1">
    <location>
        <begin position="396"/>
        <end position="485"/>
    </location>
</feature>
<dbReference type="CDD" id="cd00063">
    <property type="entry name" value="FN3"/>
    <property type="match status" value="1"/>
</dbReference>
<dbReference type="InterPro" id="IPR032379">
    <property type="entry name" value="DUF4874"/>
</dbReference>
<dbReference type="SUPFAM" id="SSF49265">
    <property type="entry name" value="Fibronectin type III"/>
    <property type="match status" value="1"/>
</dbReference>
<name>A0AAP2E0F3_9BACT</name>